<keyword evidence="1" id="KW-1133">Transmembrane helix</keyword>
<dbReference type="InterPro" id="IPR000326">
    <property type="entry name" value="PAP2/HPO"/>
</dbReference>
<feature type="transmembrane region" description="Helical" evidence="1">
    <location>
        <begin position="48"/>
        <end position="70"/>
    </location>
</feature>
<gene>
    <name evidence="3" type="ORF">GCM10022281_16600</name>
</gene>
<name>A0ABP7U657_9SPHN</name>
<protein>
    <recommendedName>
        <fullName evidence="2">Phosphatidic acid phosphatase type 2/haloperoxidase domain-containing protein</fullName>
    </recommendedName>
</protein>
<evidence type="ECO:0000256" key="1">
    <source>
        <dbReference type="SAM" id="Phobius"/>
    </source>
</evidence>
<accession>A0ABP7U657</accession>
<dbReference type="Proteomes" id="UP001424459">
    <property type="component" value="Unassembled WGS sequence"/>
</dbReference>
<evidence type="ECO:0000313" key="4">
    <source>
        <dbReference type="Proteomes" id="UP001424459"/>
    </source>
</evidence>
<feature type="transmembrane region" description="Helical" evidence="1">
    <location>
        <begin position="82"/>
        <end position="102"/>
    </location>
</feature>
<evidence type="ECO:0000313" key="3">
    <source>
        <dbReference type="EMBL" id="GAA4036684.1"/>
    </source>
</evidence>
<keyword evidence="4" id="KW-1185">Reference proteome</keyword>
<dbReference type="SMART" id="SM00014">
    <property type="entry name" value="acidPPc"/>
    <property type="match status" value="1"/>
</dbReference>
<dbReference type="CDD" id="cd03392">
    <property type="entry name" value="PAP2_like_2"/>
    <property type="match status" value="1"/>
</dbReference>
<dbReference type="PANTHER" id="PTHR14969">
    <property type="entry name" value="SPHINGOSINE-1-PHOSPHATE PHOSPHOHYDROLASE"/>
    <property type="match status" value="1"/>
</dbReference>
<feature type="domain" description="Phosphatidic acid phosphatase type 2/haloperoxidase" evidence="2">
    <location>
        <begin position="80"/>
        <end position="190"/>
    </location>
</feature>
<feature type="transmembrane region" description="Helical" evidence="1">
    <location>
        <begin position="175"/>
        <end position="192"/>
    </location>
</feature>
<comment type="caution">
    <text evidence="3">The sequence shown here is derived from an EMBL/GenBank/DDBJ whole genome shotgun (WGS) entry which is preliminary data.</text>
</comment>
<reference evidence="4" key="1">
    <citation type="journal article" date="2019" name="Int. J. Syst. Evol. Microbiol.">
        <title>The Global Catalogue of Microorganisms (GCM) 10K type strain sequencing project: providing services to taxonomists for standard genome sequencing and annotation.</title>
        <authorList>
            <consortium name="The Broad Institute Genomics Platform"/>
            <consortium name="The Broad Institute Genome Sequencing Center for Infectious Disease"/>
            <person name="Wu L."/>
            <person name="Ma J."/>
        </authorList>
    </citation>
    <scope>NUCLEOTIDE SEQUENCE [LARGE SCALE GENOMIC DNA]</scope>
    <source>
        <strain evidence="4">JCM 17564</strain>
    </source>
</reference>
<dbReference type="Pfam" id="PF01569">
    <property type="entry name" value="PAP2"/>
    <property type="match status" value="1"/>
</dbReference>
<feature type="transmembrane region" description="Helical" evidence="1">
    <location>
        <begin position="122"/>
        <end position="141"/>
    </location>
</feature>
<proteinExistence type="predicted"/>
<dbReference type="PANTHER" id="PTHR14969:SF13">
    <property type="entry name" value="AT30094P"/>
    <property type="match status" value="1"/>
</dbReference>
<sequence>MRTILPAAFGIVLFAFLALTGGALSPVDRDIVLWWAAWRAGAPHGTEALVVFTQLGSAPFLLTVTLLGALWVARRDGWREGLLLAGTVVAGRLVEEGLKLIFARPRPGFDAHPVMVHSNSFPSAHAANSMVTLLALALWLVPERWRRQSVVAAVTLSVMIGSTRPMLGVHWPSDVLAGWLFGIGWVAAAWALRTRGRSAA</sequence>
<dbReference type="SUPFAM" id="SSF48317">
    <property type="entry name" value="Acid phosphatase/Vanadium-dependent haloperoxidase"/>
    <property type="match status" value="1"/>
</dbReference>
<dbReference type="RefSeq" id="WP_344696605.1">
    <property type="nucleotide sequence ID" value="NZ_BAABBR010000001.1"/>
</dbReference>
<dbReference type="InterPro" id="IPR036938">
    <property type="entry name" value="PAP2/HPO_sf"/>
</dbReference>
<evidence type="ECO:0000259" key="2">
    <source>
        <dbReference type="SMART" id="SM00014"/>
    </source>
</evidence>
<dbReference type="Gene3D" id="1.20.144.10">
    <property type="entry name" value="Phosphatidic acid phosphatase type 2/haloperoxidase"/>
    <property type="match status" value="2"/>
</dbReference>
<keyword evidence="1" id="KW-0812">Transmembrane</keyword>
<keyword evidence="1" id="KW-0472">Membrane</keyword>
<feature type="transmembrane region" description="Helical" evidence="1">
    <location>
        <begin position="150"/>
        <end position="169"/>
    </location>
</feature>
<dbReference type="EMBL" id="BAABBR010000001">
    <property type="protein sequence ID" value="GAA4036684.1"/>
    <property type="molecule type" value="Genomic_DNA"/>
</dbReference>
<organism evidence="3 4">
    <name type="scientific">Sphingomonas rosea</name>
    <dbReference type="NCBI Taxonomy" id="335605"/>
    <lineage>
        <taxon>Bacteria</taxon>
        <taxon>Pseudomonadati</taxon>
        <taxon>Pseudomonadota</taxon>
        <taxon>Alphaproteobacteria</taxon>
        <taxon>Sphingomonadales</taxon>
        <taxon>Sphingomonadaceae</taxon>
        <taxon>Sphingomonas</taxon>
    </lineage>
</organism>